<feature type="domain" description="BBS7 helical hairpin" evidence="1">
    <location>
        <begin position="140"/>
        <end position="254"/>
    </location>
</feature>
<evidence type="ECO:0000313" key="4">
    <source>
        <dbReference type="Proteomes" id="UP000230233"/>
    </source>
</evidence>
<name>A0A2G5ULF5_9PELO</name>
<dbReference type="GO" id="GO:0043005">
    <property type="term" value="C:neuron projection"/>
    <property type="evidence" value="ECO:0007669"/>
    <property type="project" value="TreeGrafter"/>
</dbReference>
<dbReference type="GO" id="GO:0034464">
    <property type="term" value="C:BBSome"/>
    <property type="evidence" value="ECO:0007669"/>
    <property type="project" value="TreeGrafter"/>
</dbReference>
<dbReference type="GO" id="GO:0036064">
    <property type="term" value="C:ciliary basal body"/>
    <property type="evidence" value="ECO:0007669"/>
    <property type="project" value="TreeGrafter"/>
</dbReference>
<dbReference type="InterPro" id="IPR056333">
    <property type="entry name" value="BBS7_pf_dom"/>
</dbReference>
<dbReference type="PANTHER" id="PTHR16074">
    <property type="entry name" value="BARDET-BIEDL SYNDROME 7 PROTEIN"/>
    <property type="match status" value="1"/>
</dbReference>
<dbReference type="PANTHER" id="PTHR16074:SF4">
    <property type="entry name" value="BARDET-BIEDL SYNDROME 7 PROTEIN"/>
    <property type="match status" value="1"/>
</dbReference>
<accession>A0A2G5ULF5</accession>
<proteinExistence type="predicted"/>
<evidence type="ECO:0000313" key="3">
    <source>
        <dbReference type="EMBL" id="PIC40357.1"/>
    </source>
</evidence>
<evidence type="ECO:0000259" key="1">
    <source>
        <dbReference type="Pfam" id="PF23349"/>
    </source>
</evidence>
<evidence type="ECO:0000259" key="2">
    <source>
        <dbReference type="Pfam" id="PF23361"/>
    </source>
</evidence>
<dbReference type="Pfam" id="PF23349">
    <property type="entry name" value="BBS7_hp"/>
    <property type="match status" value="1"/>
</dbReference>
<feature type="domain" description="BBS7 platform" evidence="2">
    <location>
        <begin position="33"/>
        <end position="136"/>
    </location>
</feature>
<dbReference type="GO" id="GO:0060271">
    <property type="term" value="P:cilium assembly"/>
    <property type="evidence" value="ECO:0007669"/>
    <property type="project" value="TreeGrafter"/>
</dbReference>
<dbReference type="EMBL" id="PDUG01000003">
    <property type="protein sequence ID" value="PIC40357.1"/>
    <property type="molecule type" value="Genomic_DNA"/>
</dbReference>
<sequence length="259" mass="29163">MSDDVAEIGTEEEDQMKDMVQITTHYIKALSTHMRAHDFDMYRPMNTLQFSGSFSIAEAHAWLHHLLPNVPSKCPPADTVTNNYRSDANGGTQLQVVYSKGSATFRSDCMTTICIIRDKVSEQTMKMQIRVEVVCELNQESVDHCLKLIDPKISAILTIEKEKLYAAALKELESNNDNVFSFLSPANARLLRDHDMIYEKANGVDVEESGILAIVENLMVARAKLSGKSIKGKLEAIRDLIANDYTLEKMQALFKRMND</sequence>
<dbReference type="Proteomes" id="UP000230233">
    <property type="component" value="Chromosome III"/>
</dbReference>
<dbReference type="GO" id="GO:0005930">
    <property type="term" value="C:axoneme"/>
    <property type="evidence" value="ECO:0007669"/>
    <property type="project" value="TreeGrafter"/>
</dbReference>
<comment type="caution">
    <text evidence="3">The sequence shown here is derived from an EMBL/GenBank/DDBJ whole genome shotgun (WGS) entry which is preliminary data.</text>
</comment>
<dbReference type="AlphaFoldDB" id="A0A2G5ULF5"/>
<organism evidence="3 4">
    <name type="scientific">Caenorhabditis nigoni</name>
    <dbReference type="NCBI Taxonomy" id="1611254"/>
    <lineage>
        <taxon>Eukaryota</taxon>
        <taxon>Metazoa</taxon>
        <taxon>Ecdysozoa</taxon>
        <taxon>Nematoda</taxon>
        <taxon>Chromadorea</taxon>
        <taxon>Rhabditida</taxon>
        <taxon>Rhabditina</taxon>
        <taxon>Rhabditomorpha</taxon>
        <taxon>Rhabditoidea</taxon>
        <taxon>Rhabditidae</taxon>
        <taxon>Peloderinae</taxon>
        <taxon>Caenorhabditis</taxon>
    </lineage>
</organism>
<dbReference type="Pfam" id="PF23361">
    <property type="entry name" value="BBS7_pf"/>
    <property type="match status" value="1"/>
</dbReference>
<keyword evidence="4" id="KW-1185">Reference proteome</keyword>
<dbReference type="GO" id="GO:0008104">
    <property type="term" value="P:intracellular protein localization"/>
    <property type="evidence" value="ECO:0007669"/>
    <property type="project" value="TreeGrafter"/>
</dbReference>
<dbReference type="GO" id="GO:0016020">
    <property type="term" value="C:membrane"/>
    <property type="evidence" value="ECO:0007669"/>
    <property type="project" value="TreeGrafter"/>
</dbReference>
<dbReference type="OrthoDB" id="414590at2759"/>
<gene>
    <name evidence="3" type="primary">Cnig_chr_III.g11727</name>
    <name evidence="3" type="ORF">B9Z55_011727</name>
</gene>
<protein>
    <submittedName>
        <fullName evidence="3">Uncharacterized protein</fullName>
    </submittedName>
</protein>
<dbReference type="STRING" id="1611254.A0A2G5ULF5"/>
<reference evidence="4" key="1">
    <citation type="submission" date="2017-10" db="EMBL/GenBank/DDBJ databases">
        <title>Rapid genome shrinkage in a self-fertile nematode reveals novel sperm competition proteins.</title>
        <authorList>
            <person name="Yin D."/>
            <person name="Schwarz E.M."/>
            <person name="Thomas C.G."/>
            <person name="Felde R.L."/>
            <person name="Korf I.F."/>
            <person name="Cutter A.D."/>
            <person name="Schartner C.M."/>
            <person name="Ralston E.J."/>
            <person name="Meyer B.J."/>
            <person name="Haag E.S."/>
        </authorList>
    </citation>
    <scope>NUCLEOTIDE SEQUENCE [LARGE SCALE GENOMIC DNA]</scope>
    <source>
        <strain evidence="4">JU1422</strain>
    </source>
</reference>
<dbReference type="InterPro" id="IPR056335">
    <property type="entry name" value="BBS7_hairpin"/>
</dbReference>